<dbReference type="KEGG" id="kuy:FY550_13045"/>
<proteinExistence type="predicted"/>
<reference evidence="1 2" key="1">
    <citation type="submission" date="2019-08" db="EMBL/GenBank/DDBJ databases">
        <title>Complete genome sequence of Kushneria sp. YCWA18, a halophilic phosphate-solubilizing bacterium isolated from Daqiao saltern in China.</title>
        <authorList>
            <person name="Du G.-X."/>
            <person name="Qu L.-Y."/>
        </authorList>
    </citation>
    <scope>NUCLEOTIDE SEQUENCE [LARGE SCALE GENOMIC DNA]</scope>
    <source>
        <strain evidence="1 2">YCWA18</strain>
    </source>
</reference>
<name>A0A5C1A0N5_9GAMM</name>
<dbReference type="AlphaFoldDB" id="A0A5C1A0N5"/>
<organism evidence="1 2">
    <name type="scientific">Kushneria phosphatilytica</name>
    <dbReference type="NCBI Taxonomy" id="657387"/>
    <lineage>
        <taxon>Bacteria</taxon>
        <taxon>Pseudomonadati</taxon>
        <taxon>Pseudomonadota</taxon>
        <taxon>Gammaproteobacteria</taxon>
        <taxon>Oceanospirillales</taxon>
        <taxon>Halomonadaceae</taxon>
        <taxon>Kushneria</taxon>
    </lineage>
</organism>
<protein>
    <submittedName>
        <fullName evidence="1">Uncharacterized protein</fullName>
    </submittedName>
</protein>
<gene>
    <name evidence="1" type="ORF">FY550_13045</name>
</gene>
<accession>A0A5C1A0N5</accession>
<evidence type="ECO:0000313" key="2">
    <source>
        <dbReference type="Proteomes" id="UP000322553"/>
    </source>
</evidence>
<dbReference type="RefSeq" id="WP_139148694.1">
    <property type="nucleotide sequence ID" value="NZ_CP043420.1"/>
</dbReference>
<dbReference type="EMBL" id="CP043420">
    <property type="protein sequence ID" value="QEL11971.1"/>
    <property type="molecule type" value="Genomic_DNA"/>
</dbReference>
<keyword evidence="2" id="KW-1185">Reference proteome</keyword>
<sequence>MYKVRVHDLDPFDERVLPVVSQQAFSGDMAGIRIQRRQPDRALLSAREAGPERAEFSKSEMTA</sequence>
<evidence type="ECO:0000313" key="1">
    <source>
        <dbReference type="EMBL" id="QEL11971.1"/>
    </source>
</evidence>
<dbReference type="Proteomes" id="UP000322553">
    <property type="component" value="Chromosome"/>
</dbReference>